<gene>
    <name evidence="1" type="ORF">T4D_14925</name>
</gene>
<comment type="caution">
    <text evidence="1">The sequence shown here is derived from an EMBL/GenBank/DDBJ whole genome shotgun (WGS) entry which is preliminary data.</text>
</comment>
<evidence type="ECO:0000313" key="2">
    <source>
        <dbReference type="Proteomes" id="UP000054995"/>
    </source>
</evidence>
<dbReference type="AlphaFoldDB" id="A0A0V1FFE8"/>
<keyword evidence="2" id="KW-1185">Reference proteome</keyword>
<dbReference type="Proteomes" id="UP000054995">
    <property type="component" value="Unassembled WGS sequence"/>
</dbReference>
<protein>
    <submittedName>
        <fullName evidence="1">Uncharacterized protein</fullName>
    </submittedName>
</protein>
<reference evidence="1 2" key="1">
    <citation type="submission" date="2015-01" db="EMBL/GenBank/DDBJ databases">
        <title>Evolution of Trichinella species and genotypes.</title>
        <authorList>
            <person name="Korhonen P.K."/>
            <person name="Edoardo P."/>
            <person name="Giuseppe L.R."/>
            <person name="Gasser R.B."/>
        </authorList>
    </citation>
    <scope>NUCLEOTIDE SEQUENCE [LARGE SCALE GENOMIC DNA]</scope>
    <source>
        <strain evidence="1">ISS470</strain>
    </source>
</reference>
<sequence length="62" mass="7104">MIFSFASFARQHLIHLFMPLQAVSFDKIQINNDNYQPGSIIDLAWSVFFPVGNATGFMMKIH</sequence>
<accession>A0A0V1FFE8</accession>
<name>A0A0V1FFE8_TRIPS</name>
<proteinExistence type="predicted"/>
<organism evidence="1 2">
    <name type="scientific">Trichinella pseudospiralis</name>
    <name type="common">Parasitic roundworm</name>
    <dbReference type="NCBI Taxonomy" id="6337"/>
    <lineage>
        <taxon>Eukaryota</taxon>
        <taxon>Metazoa</taxon>
        <taxon>Ecdysozoa</taxon>
        <taxon>Nematoda</taxon>
        <taxon>Enoplea</taxon>
        <taxon>Dorylaimia</taxon>
        <taxon>Trichinellida</taxon>
        <taxon>Trichinellidae</taxon>
        <taxon>Trichinella</taxon>
    </lineage>
</organism>
<dbReference type="EMBL" id="JYDT01000107">
    <property type="protein sequence ID" value="KRY84762.1"/>
    <property type="molecule type" value="Genomic_DNA"/>
</dbReference>
<evidence type="ECO:0000313" key="1">
    <source>
        <dbReference type="EMBL" id="KRY84762.1"/>
    </source>
</evidence>